<dbReference type="SFLD" id="SFLDF00273">
    <property type="entry name" value="(dimethylallyl)adenosine_tRNA"/>
    <property type="match status" value="1"/>
</dbReference>
<dbReference type="GO" id="GO:0005829">
    <property type="term" value="C:cytosol"/>
    <property type="evidence" value="ECO:0007669"/>
    <property type="project" value="TreeGrafter"/>
</dbReference>
<evidence type="ECO:0000256" key="6">
    <source>
        <dbReference type="ARBA" id="ARBA00023004"/>
    </source>
</evidence>
<sequence length="469" mass="53637">MKTELSQAELSLQFEYMKRVRELLAQRYDHPPLAHVHSYGCQANVAEGERIQGMLAQMGYGFTDSPDDADFILYNTCAIRKGAEDRVFGNVGALQHNKRRRPDMIIALCGCMTQQEQVAARMKRSYPHVDLVFGTHAIHRFPQMVHEVLSSQKRVFHIEETENIIAEGLPIRRDGDFKAWIPIMYGCDNFCTYCIVPYVKGRERSRRPGPILNEVRELAAKGYREFTLLGQNVNSYGKGLDEPVSFASLLRKINEIEGDFRVRFMTSHPKDCTHELIDAIAECDKLCKHIHLPVQCGSDRILKQMNRHYTLQQYRELIDYARKKIPGVSFTSDIIVGFPGETYKDFCETLALIREVEYDSLYTFIYSPREGTRAAQMEDPMPGEEKSRWFQELLETQEQIGIRHNEARVGKVLRVLAEGEAKNKSGWLTGHADNSSIVNFPADQDLIGSFVPVRITRALNWAVEGEPVL</sequence>
<dbReference type="PANTHER" id="PTHR43020">
    <property type="entry name" value="CDK5 REGULATORY SUBUNIT-ASSOCIATED PROTEIN 1"/>
    <property type="match status" value="1"/>
</dbReference>
<feature type="binding site" evidence="13">
    <location>
        <position position="111"/>
    </location>
    <ligand>
        <name>[4Fe-4S] cluster</name>
        <dbReference type="ChEBI" id="CHEBI:49883"/>
        <label>1</label>
    </ligand>
</feature>
<evidence type="ECO:0000256" key="9">
    <source>
        <dbReference type="ARBA" id="ARBA00051425"/>
    </source>
</evidence>
<dbReference type="InterPro" id="IPR058240">
    <property type="entry name" value="rSAM_sf"/>
</dbReference>
<dbReference type="SFLD" id="SFLDS00029">
    <property type="entry name" value="Radical_SAM"/>
    <property type="match status" value="1"/>
</dbReference>
<dbReference type="InterPro" id="IPR007197">
    <property type="entry name" value="rSAM"/>
</dbReference>
<dbReference type="EC" id="2.8.4.3" evidence="8 13"/>
<gene>
    <name evidence="13 17" type="primary">miaB</name>
    <name evidence="17" type="ORF">H8711_00380</name>
</gene>
<evidence type="ECO:0000259" key="16">
    <source>
        <dbReference type="PROSITE" id="PS51918"/>
    </source>
</evidence>
<feature type="domain" description="MTTase N-terminal" evidence="15">
    <location>
        <begin position="32"/>
        <end position="150"/>
    </location>
</feature>
<evidence type="ECO:0000256" key="12">
    <source>
        <dbReference type="ARBA" id="ARBA00081141"/>
    </source>
</evidence>
<dbReference type="Pfam" id="PF04055">
    <property type="entry name" value="Radical_SAM"/>
    <property type="match status" value="1"/>
</dbReference>
<dbReference type="InterPro" id="IPR020612">
    <property type="entry name" value="Methylthiotransferase_CS"/>
</dbReference>
<feature type="binding site" evidence="13">
    <location>
        <position position="194"/>
    </location>
    <ligand>
        <name>[4Fe-4S] cluster</name>
        <dbReference type="ChEBI" id="CHEBI:49883"/>
        <label>2</label>
        <note>4Fe-4S-S-AdoMet</note>
    </ligand>
</feature>
<evidence type="ECO:0000256" key="10">
    <source>
        <dbReference type="ARBA" id="ARBA00068570"/>
    </source>
</evidence>
<reference evidence="17" key="1">
    <citation type="submission" date="2020-08" db="EMBL/GenBank/DDBJ databases">
        <title>Genome public.</title>
        <authorList>
            <person name="Liu C."/>
            <person name="Sun Q."/>
        </authorList>
    </citation>
    <scope>NUCLEOTIDE SEQUENCE</scope>
    <source>
        <strain evidence="17">NSJ-31</strain>
    </source>
</reference>
<dbReference type="GO" id="GO:0051539">
    <property type="term" value="F:4 iron, 4 sulfur cluster binding"/>
    <property type="evidence" value="ECO:0007669"/>
    <property type="project" value="UniProtKB-UniRule"/>
</dbReference>
<name>A0A926DXG3_9FIRM</name>
<dbReference type="InterPro" id="IPR023404">
    <property type="entry name" value="rSAM_horseshoe"/>
</dbReference>
<evidence type="ECO:0000256" key="11">
    <source>
        <dbReference type="ARBA" id="ARBA00080698"/>
    </source>
</evidence>
<evidence type="ECO:0000256" key="4">
    <source>
        <dbReference type="ARBA" id="ARBA00022691"/>
    </source>
</evidence>
<feature type="binding site" evidence="13">
    <location>
        <position position="41"/>
    </location>
    <ligand>
        <name>[4Fe-4S] cluster</name>
        <dbReference type="ChEBI" id="CHEBI:49883"/>
        <label>1</label>
    </ligand>
</feature>
<dbReference type="InterPro" id="IPR006638">
    <property type="entry name" value="Elp3/MiaA/NifB-like_rSAM"/>
</dbReference>
<keyword evidence="13" id="KW-0819">tRNA processing</keyword>
<evidence type="ECO:0000256" key="2">
    <source>
        <dbReference type="ARBA" id="ARBA00022485"/>
    </source>
</evidence>
<keyword evidence="4 13" id="KW-0949">S-adenosyl-L-methionine</keyword>
<comment type="subunit">
    <text evidence="13">Monomer.</text>
</comment>
<dbReference type="Gene3D" id="3.40.50.12160">
    <property type="entry name" value="Methylthiotransferase, N-terminal domain"/>
    <property type="match status" value="1"/>
</dbReference>
<dbReference type="InterPro" id="IPR006463">
    <property type="entry name" value="MiaB_methiolase"/>
</dbReference>
<dbReference type="Gene3D" id="3.80.30.20">
    <property type="entry name" value="tm_1862 like domain"/>
    <property type="match status" value="1"/>
</dbReference>
<dbReference type="NCBIfam" id="TIGR01574">
    <property type="entry name" value="miaB-methiolase"/>
    <property type="match status" value="1"/>
</dbReference>
<comment type="caution">
    <text evidence="17">The sequence shown here is derived from an EMBL/GenBank/DDBJ whole genome shotgun (WGS) entry which is preliminary data.</text>
</comment>
<dbReference type="InterPro" id="IPR005839">
    <property type="entry name" value="Methylthiotransferase"/>
</dbReference>
<comment type="subcellular location">
    <subcellularLocation>
        <location evidence="13">Cytoplasm</location>
    </subcellularLocation>
</comment>
<feature type="domain" description="Radical SAM core" evidence="16">
    <location>
        <begin position="173"/>
        <end position="403"/>
    </location>
</feature>
<keyword evidence="7 13" id="KW-0411">Iron-sulfur</keyword>
<dbReference type="GO" id="GO:0035597">
    <property type="term" value="F:tRNA-2-methylthio-N(6)-dimethylallyladenosine(37) synthase activity"/>
    <property type="evidence" value="ECO:0007669"/>
    <property type="project" value="UniProtKB-EC"/>
</dbReference>
<dbReference type="Pfam" id="PF00919">
    <property type="entry name" value="UPF0004"/>
    <property type="match status" value="1"/>
</dbReference>
<dbReference type="GO" id="GO:0046872">
    <property type="term" value="F:metal ion binding"/>
    <property type="evidence" value="ECO:0007669"/>
    <property type="project" value="UniProtKB-KW"/>
</dbReference>
<keyword evidence="2 13" id="KW-0004">4Fe-4S</keyword>
<keyword evidence="13" id="KW-0963">Cytoplasm</keyword>
<evidence type="ECO:0000256" key="7">
    <source>
        <dbReference type="ARBA" id="ARBA00023014"/>
    </source>
</evidence>
<dbReference type="FunFam" id="3.80.30.20:FF:000001">
    <property type="entry name" value="tRNA-2-methylthio-N(6)-dimethylallyladenosine synthase 2"/>
    <property type="match status" value="1"/>
</dbReference>
<evidence type="ECO:0000313" key="18">
    <source>
        <dbReference type="Proteomes" id="UP000653127"/>
    </source>
</evidence>
<dbReference type="PROSITE" id="PS01278">
    <property type="entry name" value="MTTASE_RADICAL"/>
    <property type="match status" value="1"/>
</dbReference>
<dbReference type="Proteomes" id="UP000653127">
    <property type="component" value="Unassembled WGS sequence"/>
</dbReference>
<dbReference type="AlphaFoldDB" id="A0A926DXG3"/>
<organism evidence="17 18">
    <name type="scientific">Ligaoa zhengdingensis</name>
    <dbReference type="NCBI Taxonomy" id="2763658"/>
    <lineage>
        <taxon>Bacteria</taxon>
        <taxon>Bacillati</taxon>
        <taxon>Bacillota</taxon>
        <taxon>Clostridia</taxon>
        <taxon>Eubacteriales</taxon>
        <taxon>Oscillospiraceae</taxon>
        <taxon>Ligaoa</taxon>
    </lineage>
</organism>
<protein>
    <recommendedName>
        <fullName evidence="10 13">tRNA-2-methylthio-N(6)-dimethylallyladenosine synthase</fullName>
        <ecNumber evidence="8 13">2.8.4.3</ecNumber>
    </recommendedName>
    <alternativeName>
        <fullName evidence="12 13">(Dimethylallyl)adenosine tRNA methylthiotransferase MiaB</fullName>
    </alternativeName>
    <alternativeName>
        <fullName evidence="11 13">tRNA-i(6)A37 methylthiotransferase</fullName>
    </alternativeName>
</protein>
<keyword evidence="18" id="KW-1185">Reference proteome</keyword>
<keyword evidence="5 13" id="KW-0479">Metal-binding</keyword>
<dbReference type="Pfam" id="PF01938">
    <property type="entry name" value="TRAM"/>
    <property type="match status" value="1"/>
</dbReference>
<evidence type="ECO:0000256" key="1">
    <source>
        <dbReference type="ARBA" id="ARBA00003234"/>
    </source>
</evidence>
<comment type="cofactor">
    <cofactor evidence="13">
        <name>[4Fe-4S] cluster</name>
        <dbReference type="ChEBI" id="CHEBI:49883"/>
    </cofactor>
    <text evidence="13">Binds 2 [4Fe-4S] clusters. One cluster is coordinated with 3 cysteines and an exchangeable S-adenosyl-L-methionine.</text>
</comment>
<evidence type="ECO:0000256" key="13">
    <source>
        <dbReference type="HAMAP-Rule" id="MF_01864"/>
    </source>
</evidence>
<proteinExistence type="inferred from homology"/>
<feature type="binding site" evidence="13">
    <location>
        <position position="187"/>
    </location>
    <ligand>
        <name>[4Fe-4S] cluster</name>
        <dbReference type="ChEBI" id="CHEBI:49883"/>
        <label>2</label>
        <note>4Fe-4S-S-AdoMet</note>
    </ligand>
</feature>
<keyword evidence="6 13" id="KW-0408">Iron</keyword>
<dbReference type="PROSITE" id="PS50926">
    <property type="entry name" value="TRAM"/>
    <property type="match status" value="1"/>
</dbReference>
<dbReference type="FunFam" id="3.40.50.12160:FF:000003">
    <property type="entry name" value="CDK5 regulatory subunit-associated protein 1"/>
    <property type="match status" value="1"/>
</dbReference>
<evidence type="ECO:0000313" key="17">
    <source>
        <dbReference type="EMBL" id="MBC8545392.1"/>
    </source>
</evidence>
<dbReference type="InterPro" id="IPR013848">
    <property type="entry name" value="Methylthiotransferase_N"/>
</dbReference>
<dbReference type="PANTHER" id="PTHR43020:SF2">
    <property type="entry name" value="MITOCHONDRIAL TRNA METHYLTHIOTRANSFERASE CDK5RAP1"/>
    <property type="match status" value="1"/>
</dbReference>
<comment type="similarity">
    <text evidence="13">Belongs to the methylthiotransferase family. MiaB subfamily.</text>
</comment>
<comment type="function">
    <text evidence="1 13">Catalyzes the methylthiolation of N6-(dimethylallyl)adenosine (i(6)A), leading to the formation of 2-methylthio-N6-(dimethylallyl)adenosine (ms(2)i(6)A) at position 37 in tRNAs that read codons beginning with uridine.</text>
</comment>
<dbReference type="HAMAP" id="MF_01864">
    <property type="entry name" value="tRNA_metthiotr_MiaB"/>
    <property type="match status" value="1"/>
</dbReference>
<dbReference type="SMART" id="SM00729">
    <property type="entry name" value="Elp3"/>
    <property type="match status" value="1"/>
</dbReference>
<keyword evidence="3 13" id="KW-0808">Transferase</keyword>
<feature type="domain" description="TRAM" evidence="14">
    <location>
        <begin position="406"/>
        <end position="469"/>
    </location>
</feature>
<accession>A0A926DXG3</accession>
<dbReference type="RefSeq" id="WP_343274198.1">
    <property type="nucleotide sequence ID" value="NZ_JBCLMT010000001.1"/>
</dbReference>
<dbReference type="EMBL" id="JACRST010000001">
    <property type="protein sequence ID" value="MBC8545392.1"/>
    <property type="molecule type" value="Genomic_DNA"/>
</dbReference>
<feature type="binding site" evidence="13">
    <location>
        <position position="191"/>
    </location>
    <ligand>
        <name>[4Fe-4S] cluster</name>
        <dbReference type="ChEBI" id="CHEBI:49883"/>
        <label>2</label>
        <note>4Fe-4S-S-AdoMet</note>
    </ligand>
</feature>
<dbReference type="PROSITE" id="PS51449">
    <property type="entry name" value="MTTASE_N"/>
    <property type="match status" value="1"/>
</dbReference>
<evidence type="ECO:0000259" key="14">
    <source>
        <dbReference type="PROSITE" id="PS50926"/>
    </source>
</evidence>
<comment type="catalytic activity">
    <reaction evidence="9 13">
        <text>N(6)-dimethylallyladenosine(37) in tRNA + (sulfur carrier)-SH + AH2 + 2 S-adenosyl-L-methionine = 2-methylsulfanyl-N(6)-dimethylallyladenosine(37) in tRNA + (sulfur carrier)-H + 5'-deoxyadenosine + L-methionine + A + S-adenosyl-L-homocysteine + 2 H(+)</text>
        <dbReference type="Rhea" id="RHEA:37067"/>
        <dbReference type="Rhea" id="RHEA-COMP:10375"/>
        <dbReference type="Rhea" id="RHEA-COMP:10376"/>
        <dbReference type="Rhea" id="RHEA-COMP:14737"/>
        <dbReference type="Rhea" id="RHEA-COMP:14739"/>
        <dbReference type="ChEBI" id="CHEBI:13193"/>
        <dbReference type="ChEBI" id="CHEBI:15378"/>
        <dbReference type="ChEBI" id="CHEBI:17319"/>
        <dbReference type="ChEBI" id="CHEBI:17499"/>
        <dbReference type="ChEBI" id="CHEBI:29917"/>
        <dbReference type="ChEBI" id="CHEBI:57844"/>
        <dbReference type="ChEBI" id="CHEBI:57856"/>
        <dbReference type="ChEBI" id="CHEBI:59789"/>
        <dbReference type="ChEBI" id="CHEBI:64428"/>
        <dbReference type="ChEBI" id="CHEBI:74415"/>
        <dbReference type="ChEBI" id="CHEBI:74417"/>
        <dbReference type="EC" id="2.8.4.3"/>
    </reaction>
</comment>
<dbReference type="CDD" id="cd01335">
    <property type="entry name" value="Radical_SAM"/>
    <property type="match status" value="1"/>
</dbReference>
<dbReference type="InterPro" id="IPR002792">
    <property type="entry name" value="TRAM_dom"/>
</dbReference>
<evidence type="ECO:0000256" key="3">
    <source>
        <dbReference type="ARBA" id="ARBA00022679"/>
    </source>
</evidence>
<dbReference type="SFLD" id="SFLDG01061">
    <property type="entry name" value="methylthiotransferase"/>
    <property type="match status" value="1"/>
</dbReference>
<dbReference type="NCBIfam" id="TIGR00089">
    <property type="entry name" value="MiaB/RimO family radical SAM methylthiotransferase"/>
    <property type="match status" value="1"/>
</dbReference>
<dbReference type="SFLD" id="SFLDG01082">
    <property type="entry name" value="B12-binding_domain_containing"/>
    <property type="match status" value="1"/>
</dbReference>
<dbReference type="InterPro" id="IPR038135">
    <property type="entry name" value="Methylthiotransferase_N_sf"/>
</dbReference>
<feature type="binding site" evidence="13">
    <location>
        <position position="77"/>
    </location>
    <ligand>
        <name>[4Fe-4S] cluster</name>
        <dbReference type="ChEBI" id="CHEBI:49883"/>
        <label>1</label>
    </ligand>
</feature>
<dbReference type="PROSITE" id="PS51918">
    <property type="entry name" value="RADICAL_SAM"/>
    <property type="match status" value="1"/>
</dbReference>
<evidence type="ECO:0000256" key="8">
    <source>
        <dbReference type="ARBA" id="ARBA00033765"/>
    </source>
</evidence>
<dbReference type="SUPFAM" id="SSF102114">
    <property type="entry name" value="Radical SAM enzymes"/>
    <property type="match status" value="1"/>
</dbReference>
<evidence type="ECO:0000259" key="15">
    <source>
        <dbReference type="PROSITE" id="PS51449"/>
    </source>
</evidence>
<evidence type="ECO:0000256" key="5">
    <source>
        <dbReference type="ARBA" id="ARBA00022723"/>
    </source>
</evidence>